<dbReference type="AlphaFoldDB" id="A0A1E7EPC4"/>
<evidence type="ECO:0000256" key="1">
    <source>
        <dbReference type="SAM" id="MobiDB-lite"/>
    </source>
</evidence>
<keyword evidence="3" id="KW-1185">Reference proteome</keyword>
<dbReference type="PANTHER" id="PTHR30327:SF1">
    <property type="entry name" value="UPF0301 PROTEIN YQGE"/>
    <property type="match status" value="1"/>
</dbReference>
<name>A0A1E7EPC4_9STRA</name>
<evidence type="ECO:0000313" key="2">
    <source>
        <dbReference type="EMBL" id="OEU07832.1"/>
    </source>
</evidence>
<dbReference type="SUPFAM" id="SSF143456">
    <property type="entry name" value="VC0467-like"/>
    <property type="match status" value="2"/>
</dbReference>
<dbReference type="OrthoDB" id="46470at2759"/>
<evidence type="ECO:0000313" key="3">
    <source>
        <dbReference type="Proteomes" id="UP000095751"/>
    </source>
</evidence>
<sequence length="785" mass="88100">MINRVISYVTVLRWKISKSRTSILICEGTLEYNFGNQHSPELRNWYNQNELLITKTLIGDSTNHRFDGAASAPAPVPAGKTLRSKQLLERTLIAGIWKLTSCSLPYYDNINTSTIRSKLYKGFNNNNDNNNDNDNQGDDEIDNNNNEMMILLKLNIDGTFKQCDEDGGDSSNEEDNKNDEHHHKKNPSNDKQQLSAKFSLKVVWERELILNRRLLISSSQAVLASLREIEDVEDIQEGTIVLSRVESRLGCHDLKQTYLHKAVVLIIDHDPDDFTQGIILNRASDLILLDRDIVYYEEGSKEEENNDTAAHEITTATNVDNDNNNSSSTSWRIHFGGDIGGWYEETPQLLCLHGIKSDTALAVSDPIFDGVFITSHLGALFSRWEQNQLENEIDRGSWYLASLVEADVDAEAAENDEGEEEHALMNLLGTYSWKNTNYNPQSAGLEFWNRLMTDLETASSSSAAAAAKNMEDKEFQQQSFTDLMLKEWATQRLLVTKETLNTDDGKYEKKSEVEDADIFRAMKAAADPIPVSPGNILKGSTSKYIINEQLFHKATILFLQDTPEASIGVILNLPTKDSYTLLVRDYLTTDVVGKKSKTNKAFDFVVRYGGPSGSKDEGEQLIWLHDSDVLKGKGIGVPISGQTSIHVCSEKEVEEAIRNSSVPANHFLLVQGFCAWTKDASGSTGGVYGQILNGNIEDTQIYATSQRKKMWRLLSSQKLLSSEESLKENFELALSAWEATKQQNYSTKTESRHIFDSNVDISTLADDALLAWMKIFLLYGAEYIL</sequence>
<dbReference type="Gene3D" id="3.40.1740.10">
    <property type="entry name" value="VC0467-like"/>
    <property type="match status" value="2"/>
</dbReference>
<proteinExistence type="predicted"/>
<dbReference type="KEGG" id="fcy:FRACYDRAFT_250454"/>
<dbReference type="InParanoid" id="A0A1E7EPC4"/>
<dbReference type="Proteomes" id="UP000095751">
    <property type="component" value="Unassembled WGS sequence"/>
</dbReference>
<feature type="region of interest" description="Disordered" evidence="1">
    <location>
        <begin position="163"/>
        <end position="193"/>
    </location>
</feature>
<dbReference type="GO" id="GO:0005829">
    <property type="term" value="C:cytosol"/>
    <property type="evidence" value="ECO:0007669"/>
    <property type="project" value="TreeGrafter"/>
</dbReference>
<gene>
    <name evidence="2" type="ORF">FRACYDRAFT_250454</name>
</gene>
<dbReference type="Pfam" id="PF02622">
    <property type="entry name" value="DUF179"/>
    <property type="match status" value="1"/>
</dbReference>
<dbReference type="InterPro" id="IPR003774">
    <property type="entry name" value="AlgH-like"/>
</dbReference>
<accession>A0A1E7EPC4</accession>
<reference evidence="2 3" key="1">
    <citation type="submission" date="2016-09" db="EMBL/GenBank/DDBJ databases">
        <title>Extensive genetic diversity and differential bi-allelic expression allows diatom success in the polar Southern Ocean.</title>
        <authorList>
            <consortium name="DOE Joint Genome Institute"/>
            <person name="Mock T."/>
            <person name="Otillar R.P."/>
            <person name="Strauss J."/>
            <person name="Dupont C."/>
            <person name="Frickenhaus S."/>
            <person name="Maumus F."/>
            <person name="Mcmullan M."/>
            <person name="Sanges R."/>
            <person name="Schmutz J."/>
            <person name="Toseland A."/>
            <person name="Valas R."/>
            <person name="Veluchamy A."/>
            <person name="Ward B.J."/>
            <person name="Allen A."/>
            <person name="Barry K."/>
            <person name="Falciatore A."/>
            <person name="Ferrante M."/>
            <person name="Fortunato A.E."/>
            <person name="Gloeckner G."/>
            <person name="Gruber A."/>
            <person name="Hipkin R."/>
            <person name="Janech M."/>
            <person name="Kroth P."/>
            <person name="Leese F."/>
            <person name="Lindquist E."/>
            <person name="Lyon B.R."/>
            <person name="Martin J."/>
            <person name="Mayer C."/>
            <person name="Parker M."/>
            <person name="Quesneville H."/>
            <person name="Raymond J."/>
            <person name="Uhlig C."/>
            <person name="Valentin K.U."/>
            <person name="Worden A.Z."/>
            <person name="Armbrust E.V."/>
            <person name="Bowler C."/>
            <person name="Green B."/>
            <person name="Moulton V."/>
            <person name="Van Oosterhout C."/>
            <person name="Grigoriev I."/>
        </authorList>
    </citation>
    <scope>NUCLEOTIDE SEQUENCE [LARGE SCALE GENOMIC DNA]</scope>
    <source>
        <strain evidence="2 3">CCMP1102</strain>
    </source>
</reference>
<protein>
    <submittedName>
        <fullName evidence="2">Uncharacterized protein</fullName>
    </submittedName>
</protein>
<dbReference type="PANTHER" id="PTHR30327">
    <property type="entry name" value="UNCHARACTERIZED PROTEIN YQGE"/>
    <property type="match status" value="1"/>
</dbReference>
<organism evidence="2 3">
    <name type="scientific">Fragilariopsis cylindrus CCMP1102</name>
    <dbReference type="NCBI Taxonomy" id="635003"/>
    <lineage>
        <taxon>Eukaryota</taxon>
        <taxon>Sar</taxon>
        <taxon>Stramenopiles</taxon>
        <taxon>Ochrophyta</taxon>
        <taxon>Bacillariophyta</taxon>
        <taxon>Bacillariophyceae</taxon>
        <taxon>Bacillariophycidae</taxon>
        <taxon>Bacillariales</taxon>
        <taxon>Bacillariaceae</taxon>
        <taxon>Fragilariopsis</taxon>
    </lineage>
</organism>
<dbReference type="EMBL" id="KV784383">
    <property type="protein sequence ID" value="OEU07832.1"/>
    <property type="molecule type" value="Genomic_DNA"/>
</dbReference>